<dbReference type="GO" id="GO:0016787">
    <property type="term" value="F:hydrolase activity"/>
    <property type="evidence" value="ECO:0007669"/>
    <property type="project" value="UniProtKB-KW"/>
</dbReference>
<keyword evidence="7" id="KW-0695">RNA-directed DNA polymerase</keyword>
<proteinExistence type="predicted"/>
<dbReference type="InterPro" id="IPR001584">
    <property type="entry name" value="Integrase_cat-core"/>
</dbReference>
<dbReference type="InterPro" id="IPR043128">
    <property type="entry name" value="Rev_trsase/Diguanyl_cyclase"/>
</dbReference>
<dbReference type="Gene3D" id="1.10.340.70">
    <property type="match status" value="1"/>
</dbReference>
<accession>A0A438JKC0</accession>
<dbReference type="InterPro" id="IPR043502">
    <property type="entry name" value="DNA/RNA_pol_sf"/>
</dbReference>
<dbReference type="InterPro" id="IPR041588">
    <property type="entry name" value="Integrase_H2C2"/>
</dbReference>
<evidence type="ECO:0000256" key="5">
    <source>
        <dbReference type="ARBA" id="ARBA00022759"/>
    </source>
</evidence>
<evidence type="ECO:0000256" key="1">
    <source>
        <dbReference type="ARBA" id="ARBA00012493"/>
    </source>
</evidence>
<comment type="caution">
    <text evidence="12">The sequence shown here is derived from an EMBL/GenBank/DDBJ whole genome shotgun (WGS) entry which is preliminary data.</text>
</comment>
<keyword evidence="8" id="KW-0862">Zinc</keyword>
<dbReference type="InterPro" id="IPR021109">
    <property type="entry name" value="Peptidase_aspartic_dom_sf"/>
</dbReference>
<dbReference type="PROSITE" id="PS50158">
    <property type="entry name" value="ZF_CCHC"/>
    <property type="match status" value="1"/>
</dbReference>
<dbReference type="CDD" id="cd00303">
    <property type="entry name" value="retropepsin_like"/>
    <property type="match status" value="1"/>
</dbReference>
<protein>
    <recommendedName>
        <fullName evidence="1">RNA-directed DNA polymerase</fullName>
        <ecNumber evidence="1">2.7.7.49</ecNumber>
    </recommendedName>
</protein>
<evidence type="ECO:0000256" key="9">
    <source>
        <dbReference type="SAM" id="MobiDB-lite"/>
    </source>
</evidence>
<dbReference type="AlphaFoldDB" id="A0A438JKC0"/>
<feature type="region of interest" description="Disordered" evidence="9">
    <location>
        <begin position="1"/>
        <end position="42"/>
    </location>
</feature>
<gene>
    <name evidence="12" type="primary">TY3B-I_107</name>
    <name evidence="12" type="ORF">CK203_015290</name>
</gene>
<evidence type="ECO:0000256" key="4">
    <source>
        <dbReference type="ARBA" id="ARBA00022722"/>
    </source>
</evidence>
<reference evidence="12 13" key="1">
    <citation type="journal article" date="2018" name="PLoS Genet.">
        <title>Population sequencing reveals clonal diversity and ancestral inbreeding in the grapevine cultivar Chardonnay.</title>
        <authorList>
            <person name="Roach M.J."/>
            <person name="Johnson D.L."/>
            <person name="Bohlmann J."/>
            <person name="van Vuuren H.J."/>
            <person name="Jones S.J."/>
            <person name="Pretorius I.S."/>
            <person name="Schmidt S.A."/>
            <person name="Borneman A.R."/>
        </authorList>
    </citation>
    <scope>NUCLEOTIDE SEQUENCE [LARGE SCALE GENOMIC DNA]</scope>
    <source>
        <strain evidence="13">cv. Chardonnay</strain>
        <tissue evidence="12">Leaf</tissue>
    </source>
</reference>
<dbReference type="FunFam" id="3.30.70.270:FF:000045">
    <property type="entry name" value="Transposon Tf2-7 polyprotein"/>
    <property type="match status" value="1"/>
</dbReference>
<dbReference type="Gene3D" id="4.10.60.10">
    <property type="entry name" value="Zinc finger, CCHC-type"/>
    <property type="match status" value="1"/>
</dbReference>
<dbReference type="Pfam" id="PF08284">
    <property type="entry name" value="RVP_2"/>
    <property type="match status" value="1"/>
</dbReference>
<dbReference type="SUPFAM" id="SSF57756">
    <property type="entry name" value="Retrovirus zinc finger-like domains"/>
    <property type="match status" value="1"/>
</dbReference>
<dbReference type="InterPro" id="IPR036875">
    <property type="entry name" value="Znf_CCHC_sf"/>
</dbReference>
<dbReference type="InterPro" id="IPR041373">
    <property type="entry name" value="RT_RNaseH"/>
</dbReference>
<dbReference type="Gene3D" id="2.40.70.10">
    <property type="entry name" value="Acid Proteases"/>
    <property type="match status" value="1"/>
</dbReference>
<dbReference type="GO" id="GO:0008270">
    <property type="term" value="F:zinc ion binding"/>
    <property type="evidence" value="ECO:0007669"/>
    <property type="project" value="UniProtKB-KW"/>
</dbReference>
<keyword evidence="5" id="KW-0255">Endonuclease</keyword>
<dbReference type="GO" id="GO:0003964">
    <property type="term" value="F:RNA-directed DNA polymerase activity"/>
    <property type="evidence" value="ECO:0007669"/>
    <property type="project" value="UniProtKB-KW"/>
</dbReference>
<dbReference type="SUPFAM" id="SSF53098">
    <property type="entry name" value="Ribonuclease H-like"/>
    <property type="match status" value="1"/>
</dbReference>
<keyword evidence="4" id="KW-0540">Nuclease</keyword>
<dbReference type="GO" id="GO:0003676">
    <property type="term" value="F:nucleic acid binding"/>
    <property type="evidence" value="ECO:0007669"/>
    <property type="project" value="InterPro"/>
</dbReference>
<evidence type="ECO:0000313" key="12">
    <source>
        <dbReference type="EMBL" id="RVX09387.1"/>
    </source>
</evidence>
<evidence type="ECO:0000256" key="6">
    <source>
        <dbReference type="ARBA" id="ARBA00022801"/>
    </source>
</evidence>
<dbReference type="InterPro" id="IPR001878">
    <property type="entry name" value="Znf_CCHC"/>
</dbReference>
<name>A0A438JKC0_VITVI</name>
<organism evidence="12 13">
    <name type="scientific">Vitis vinifera</name>
    <name type="common">Grape</name>
    <dbReference type="NCBI Taxonomy" id="29760"/>
    <lineage>
        <taxon>Eukaryota</taxon>
        <taxon>Viridiplantae</taxon>
        <taxon>Streptophyta</taxon>
        <taxon>Embryophyta</taxon>
        <taxon>Tracheophyta</taxon>
        <taxon>Spermatophyta</taxon>
        <taxon>Magnoliopsida</taxon>
        <taxon>eudicotyledons</taxon>
        <taxon>Gunneridae</taxon>
        <taxon>Pentapetalae</taxon>
        <taxon>rosids</taxon>
        <taxon>Vitales</taxon>
        <taxon>Vitaceae</taxon>
        <taxon>Viteae</taxon>
        <taxon>Vitis</taxon>
    </lineage>
</organism>
<evidence type="ECO:0000259" key="11">
    <source>
        <dbReference type="PROSITE" id="PS50994"/>
    </source>
</evidence>
<keyword evidence="8" id="KW-0863">Zinc-finger</keyword>
<dbReference type="GO" id="GO:0015074">
    <property type="term" value="P:DNA integration"/>
    <property type="evidence" value="ECO:0007669"/>
    <property type="project" value="InterPro"/>
</dbReference>
<sequence length="1122" mass="128501">MTVTPLEWVLGRDRVDTMPPRRPASSQNSQANDDVPPVEGLPPVSAEGIYRYLGTLAGLVERQARAVGTNVQGQSSSSRGSSFDDFKKLGPPYFSGATDPTEAEAWILKMEKFFGVIDCSEEQKASYAAFMLDKEADHWWRMTRRLLEDQGPITWRQFREASTRKLSRFSPQLIATEEEKALKFQDGLKPYLKNKISILKLGVYSEVVDRALIAEKDNEELHQYREQQRKRNRSDGAHGNQAQRRPCYRETGACFGCGKQGHLIRDCPENRKFIIGKPKEENKEDKQKPKAQGRVFAMTHRDAQATSDVVTDSVVASRMLRNCIVMIGYREMPVDLVLLDLQDFDVILGMDWLASYHASVDCFEKRVTFSIPGQPKFSFEGKHVDKPLRMISALRASSLLKKGCQGFLASVVSNESDLKLEDIPIVKEYPDVFPEDLPGLPPEREWSSPSIWYQEQLQGACVFSKIDLRSGYHQLRVRGEDVPRLLFELGNDGISVDPGKVDAVANWRRPSTVTEIRSFLGLAGYYRRFIEGFSKIALPLTKLTQKGVKFEWSDDCECSFRELKNRLVSAPILTIPSAYASRQLKPYERNYPTHDLELAAVVFALKIWRHFLFGETCEIFTDHKSLKYLFSQKELNMRQRRWIELLKDYDCIIQYHPGKANVVADALSRKSIGSLAAIRGCQRQLLEELRSLQVHFRVMGLGALVANFRVQPDLVGRIKTLQKNDSQLVQVMEEVKRGSKLDFVLSDDEILRFGTRLCVPNDEDLRRELLEEAHCSKFAIHPGGTKMYKDLRQNYWWSGMKRDIAQFVAQCLVCQQVKAEHQRPAGSLQPLAIPEWKWEHITMDFVIGLPRTLGGNNAIWVIVDRLTKSAHFLPMKVNFSLDRLASLYVKEIVRMHGVPVSIVSDRDPRFTSRFWHSLQKALGTKLSFSTAFHPQTDGQSERVIQVLEDLLRACILDLQGNWDDHLPLVEFAYNNSFQASIGMAPFKALYGRKCRSPICWNDVGERKLLGPELVQLTVEKVALIKERLKAAQSRHKSYADQRRRDWSLSWSLFKFFEDLTYEEVPVQIVDVMDKVLRHAVVKLVKVQWSNHSVREATWELEEEMRGKHPQLFQDSGMSSLED</sequence>
<feature type="domain" description="CCHC-type" evidence="10">
    <location>
        <begin position="254"/>
        <end position="269"/>
    </location>
</feature>
<dbReference type="Proteomes" id="UP000288805">
    <property type="component" value="Unassembled WGS sequence"/>
</dbReference>
<dbReference type="FunFam" id="1.10.340.70:FF:000001">
    <property type="entry name" value="Retrovirus-related Pol polyprotein from transposon gypsy-like Protein"/>
    <property type="match status" value="1"/>
</dbReference>
<dbReference type="PANTHER" id="PTHR37984">
    <property type="entry name" value="PROTEIN CBG26694"/>
    <property type="match status" value="1"/>
</dbReference>
<dbReference type="Gene3D" id="3.30.70.270">
    <property type="match status" value="2"/>
</dbReference>
<feature type="domain" description="Integrase catalytic" evidence="11">
    <location>
        <begin position="830"/>
        <end position="993"/>
    </location>
</feature>
<evidence type="ECO:0000259" key="10">
    <source>
        <dbReference type="PROSITE" id="PS50158"/>
    </source>
</evidence>
<keyword evidence="6" id="KW-0378">Hydrolase</keyword>
<evidence type="ECO:0000256" key="2">
    <source>
        <dbReference type="ARBA" id="ARBA00022679"/>
    </source>
</evidence>
<dbReference type="EC" id="2.7.7.49" evidence="1"/>
<dbReference type="InterPro" id="IPR050951">
    <property type="entry name" value="Retrovirus_Pol_polyprotein"/>
</dbReference>
<dbReference type="Pfam" id="PF17921">
    <property type="entry name" value="Integrase_H2C2"/>
    <property type="match status" value="1"/>
</dbReference>
<feature type="compositionally biased region" description="Basic and acidic residues" evidence="9">
    <location>
        <begin position="223"/>
        <end position="236"/>
    </location>
</feature>
<keyword evidence="3" id="KW-0548">Nucleotidyltransferase</keyword>
<evidence type="ECO:0000256" key="8">
    <source>
        <dbReference type="PROSITE-ProRule" id="PRU00047"/>
    </source>
</evidence>
<keyword evidence="2" id="KW-0808">Transferase</keyword>
<dbReference type="Pfam" id="PF17917">
    <property type="entry name" value="RT_RNaseH"/>
    <property type="match status" value="1"/>
</dbReference>
<dbReference type="SMART" id="SM00343">
    <property type="entry name" value="ZnF_C2HC"/>
    <property type="match status" value="1"/>
</dbReference>
<evidence type="ECO:0000256" key="3">
    <source>
        <dbReference type="ARBA" id="ARBA00022695"/>
    </source>
</evidence>
<dbReference type="PANTHER" id="PTHR37984:SF5">
    <property type="entry name" value="PROTEIN NYNRIN-LIKE"/>
    <property type="match status" value="1"/>
</dbReference>
<dbReference type="PROSITE" id="PS50994">
    <property type="entry name" value="INTEGRASE"/>
    <property type="match status" value="1"/>
</dbReference>
<feature type="region of interest" description="Disordered" evidence="9">
    <location>
        <begin position="223"/>
        <end position="244"/>
    </location>
</feature>
<dbReference type="InterPro" id="IPR012337">
    <property type="entry name" value="RNaseH-like_sf"/>
</dbReference>
<dbReference type="SUPFAM" id="SSF56672">
    <property type="entry name" value="DNA/RNA polymerases"/>
    <property type="match status" value="1"/>
</dbReference>
<evidence type="ECO:0000313" key="13">
    <source>
        <dbReference type="Proteomes" id="UP000288805"/>
    </source>
</evidence>
<dbReference type="EMBL" id="QGNW01000038">
    <property type="protein sequence ID" value="RVX09387.1"/>
    <property type="molecule type" value="Genomic_DNA"/>
</dbReference>
<dbReference type="Gene3D" id="3.30.420.10">
    <property type="entry name" value="Ribonuclease H-like superfamily/Ribonuclease H"/>
    <property type="match status" value="1"/>
</dbReference>
<dbReference type="CDD" id="cd09274">
    <property type="entry name" value="RNase_HI_RT_Ty3"/>
    <property type="match status" value="1"/>
</dbReference>
<dbReference type="GO" id="GO:0004519">
    <property type="term" value="F:endonuclease activity"/>
    <property type="evidence" value="ECO:0007669"/>
    <property type="project" value="UniProtKB-KW"/>
</dbReference>
<keyword evidence="8" id="KW-0479">Metal-binding</keyword>
<evidence type="ECO:0000256" key="7">
    <source>
        <dbReference type="ARBA" id="ARBA00022918"/>
    </source>
</evidence>
<dbReference type="InterPro" id="IPR036397">
    <property type="entry name" value="RNaseH_sf"/>
</dbReference>